<evidence type="ECO:0000256" key="1">
    <source>
        <dbReference type="ARBA" id="ARBA00001946"/>
    </source>
</evidence>
<dbReference type="InterPro" id="IPR008279">
    <property type="entry name" value="PEP-util_enz_mobile_dom"/>
</dbReference>
<dbReference type="InterPro" id="IPR050499">
    <property type="entry name" value="PEP-utilizing_PTS_enzyme"/>
</dbReference>
<evidence type="ECO:0000313" key="13">
    <source>
        <dbReference type="Proteomes" id="UP000199632"/>
    </source>
</evidence>
<dbReference type="RefSeq" id="WP_090788913.1">
    <property type="nucleotide sequence ID" value="NZ_BOND01000018.1"/>
</dbReference>
<comment type="cofactor">
    <cofactor evidence="1">
        <name>Mg(2+)</name>
        <dbReference type="ChEBI" id="CHEBI:18420"/>
    </cofactor>
</comment>
<comment type="similarity">
    <text evidence="2">Belongs to the PEP-utilizing enzyme family.</text>
</comment>
<dbReference type="STRING" id="137265.SAMN05421684_1647"/>
<dbReference type="Pfam" id="PF02896">
    <property type="entry name" value="PEP-utilizers_C"/>
    <property type="match status" value="1"/>
</dbReference>
<dbReference type="Pfam" id="PF00391">
    <property type="entry name" value="PEP-utilizers"/>
    <property type="match status" value="1"/>
</dbReference>
<evidence type="ECO:0000256" key="5">
    <source>
        <dbReference type="ARBA" id="ARBA00022723"/>
    </source>
</evidence>
<dbReference type="InterPro" id="IPR018274">
    <property type="entry name" value="PEP_util_AS"/>
</dbReference>
<dbReference type="InterPro" id="IPR008731">
    <property type="entry name" value="PTS_EIN"/>
</dbReference>
<evidence type="ECO:0000256" key="6">
    <source>
        <dbReference type="ARBA" id="ARBA00022777"/>
    </source>
</evidence>
<dbReference type="InterPro" id="IPR015813">
    <property type="entry name" value="Pyrv/PenolPyrv_kinase-like_dom"/>
</dbReference>
<dbReference type="GO" id="GO:0009401">
    <property type="term" value="P:phosphoenolpyruvate-dependent sugar phosphotransferase system"/>
    <property type="evidence" value="ECO:0007669"/>
    <property type="project" value="InterPro"/>
</dbReference>
<evidence type="ECO:0000256" key="8">
    <source>
        <dbReference type="ARBA" id="ARBA00033235"/>
    </source>
</evidence>
<dbReference type="InterPro" id="IPR036637">
    <property type="entry name" value="Phosphohistidine_dom_sf"/>
</dbReference>
<dbReference type="InterPro" id="IPR036618">
    <property type="entry name" value="PtsI_HPr-bd_sf"/>
</dbReference>
<evidence type="ECO:0000259" key="10">
    <source>
        <dbReference type="Pfam" id="PF02896"/>
    </source>
</evidence>
<dbReference type="InterPro" id="IPR040442">
    <property type="entry name" value="Pyrv_kinase-like_dom_sf"/>
</dbReference>
<keyword evidence="4 12" id="KW-0808">Transferase</keyword>
<dbReference type="InterPro" id="IPR000121">
    <property type="entry name" value="PEP_util_C"/>
</dbReference>
<organism evidence="12 13">
    <name type="scientific">Asanoa ishikariensis</name>
    <dbReference type="NCBI Taxonomy" id="137265"/>
    <lineage>
        <taxon>Bacteria</taxon>
        <taxon>Bacillati</taxon>
        <taxon>Actinomycetota</taxon>
        <taxon>Actinomycetes</taxon>
        <taxon>Micromonosporales</taxon>
        <taxon>Micromonosporaceae</taxon>
        <taxon>Asanoa</taxon>
    </lineage>
</organism>
<dbReference type="GO" id="GO:0046872">
    <property type="term" value="F:metal ion binding"/>
    <property type="evidence" value="ECO:0007669"/>
    <property type="project" value="UniProtKB-KW"/>
</dbReference>
<dbReference type="Gene3D" id="3.50.30.10">
    <property type="entry name" value="Phosphohistidine domain"/>
    <property type="match status" value="1"/>
</dbReference>
<dbReference type="PANTHER" id="PTHR46244:SF3">
    <property type="entry name" value="PHOSPHOENOLPYRUVATE-PROTEIN PHOSPHOTRANSFERASE"/>
    <property type="match status" value="1"/>
</dbReference>
<reference evidence="13" key="1">
    <citation type="submission" date="2016-10" db="EMBL/GenBank/DDBJ databases">
        <authorList>
            <person name="Varghese N."/>
            <person name="Submissions S."/>
        </authorList>
    </citation>
    <scope>NUCLEOTIDE SEQUENCE [LARGE SCALE GENOMIC DNA]</scope>
    <source>
        <strain evidence="13">DSM 44718</strain>
    </source>
</reference>
<proteinExistence type="inferred from homology"/>
<dbReference type="PROSITE" id="PS00370">
    <property type="entry name" value="PEP_ENZYMES_PHOS_SITE"/>
    <property type="match status" value="1"/>
</dbReference>
<dbReference type="Gene3D" id="3.20.20.60">
    <property type="entry name" value="Phosphoenolpyruvate-binding domains"/>
    <property type="match status" value="1"/>
</dbReference>
<evidence type="ECO:0000259" key="11">
    <source>
        <dbReference type="Pfam" id="PF05524"/>
    </source>
</evidence>
<feature type="domain" description="Phosphotransferase system enzyme I N-terminal" evidence="11">
    <location>
        <begin position="10"/>
        <end position="122"/>
    </location>
</feature>
<feature type="domain" description="PEP-utilising enzyme C-terminal" evidence="10">
    <location>
        <begin position="250"/>
        <end position="522"/>
    </location>
</feature>
<dbReference type="SUPFAM" id="SSF51621">
    <property type="entry name" value="Phosphoenolpyruvate/pyruvate domain"/>
    <property type="match status" value="1"/>
</dbReference>
<dbReference type="GO" id="GO:0016301">
    <property type="term" value="F:kinase activity"/>
    <property type="evidence" value="ECO:0007669"/>
    <property type="project" value="UniProtKB-KW"/>
</dbReference>
<keyword evidence="7" id="KW-0460">Magnesium</keyword>
<evidence type="ECO:0000256" key="7">
    <source>
        <dbReference type="ARBA" id="ARBA00022842"/>
    </source>
</evidence>
<protein>
    <recommendedName>
        <fullName evidence="3">Phosphoenolpyruvate-protein phosphotransferase</fullName>
    </recommendedName>
    <alternativeName>
        <fullName evidence="8">Phosphotransferase system, enzyme I</fullName>
    </alternativeName>
</protein>
<keyword evidence="5" id="KW-0479">Metal-binding</keyword>
<evidence type="ECO:0000256" key="2">
    <source>
        <dbReference type="ARBA" id="ARBA00007837"/>
    </source>
</evidence>
<gene>
    <name evidence="12" type="ORF">SAMN05421684_1647</name>
</gene>
<evidence type="ECO:0000259" key="9">
    <source>
        <dbReference type="Pfam" id="PF00391"/>
    </source>
</evidence>
<dbReference type="SUPFAM" id="SSF52009">
    <property type="entry name" value="Phosphohistidine domain"/>
    <property type="match status" value="1"/>
</dbReference>
<dbReference type="SUPFAM" id="SSF47831">
    <property type="entry name" value="Enzyme I of the PEP:sugar phosphotransferase system HPr-binding (sub)domain"/>
    <property type="match status" value="1"/>
</dbReference>
<sequence length="555" mass="57392">MTAVAHRWTGQGVAPGAAVAGSWRADRPIPAGTVHIGPNEVEAAFAAVAAELEQAAERQRQQGRSAAADIVEVGALIAADPDLVDSAKQAAGAEQPLPAVRDAVESYATVLDSLPDEALSQRAADVRQVGRRVLERLAYPDGGRDAPAGDRFVLIATDIGPADLIDHLGGGLVGAVAVRGGANSHAAIVARSVGLPLVTGIDPEVLDLPDATDLLVDADAGTVVAEPSATEVARTEAASAHELERRGRLAAERGLPHVTADGQPFGLYANVASDVEVRLALESGAIGSGLVRTELGFLEADRWPGEADHRRTLAPLLAEAHGRPVTVRLLDFANDKIPPFLSPPAGLPSLLANPAALTAQIRAIVDLGRGVGLRIMVPMVTSPDQVAPVRAIVNAASVTFGVPAPPVGAMVETIAAVRDIDALCQVVDFVSIGSNDLTSEVLDLDRIDPRARTELAAHPRVLSLIGRVVAASNAAGLPPLTVCGDAGSHPTTLPLLLGAGVRSVSVAVARIDETRWRLRRLDAAECRTLFTDALRLGGAGEVAALVEERIEVAMP</sequence>
<keyword evidence="6" id="KW-0418">Kinase</keyword>
<evidence type="ECO:0000256" key="4">
    <source>
        <dbReference type="ARBA" id="ARBA00022679"/>
    </source>
</evidence>
<evidence type="ECO:0000313" key="12">
    <source>
        <dbReference type="EMBL" id="SDY80612.1"/>
    </source>
</evidence>
<dbReference type="Proteomes" id="UP000199632">
    <property type="component" value="Unassembled WGS sequence"/>
</dbReference>
<dbReference type="EMBL" id="FNQB01000001">
    <property type="protein sequence ID" value="SDY80612.1"/>
    <property type="molecule type" value="Genomic_DNA"/>
</dbReference>
<dbReference type="PANTHER" id="PTHR46244">
    <property type="entry name" value="PHOSPHOENOLPYRUVATE-PROTEIN PHOSPHOTRANSFERASE"/>
    <property type="match status" value="1"/>
</dbReference>
<evidence type="ECO:0000256" key="3">
    <source>
        <dbReference type="ARBA" id="ARBA00016544"/>
    </source>
</evidence>
<keyword evidence="13" id="KW-1185">Reference proteome</keyword>
<dbReference type="Pfam" id="PF05524">
    <property type="entry name" value="PEP-utilisers_N"/>
    <property type="match status" value="1"/>
</dbReference>
<dbReference type="AlphaFoldDB" id="A0A1H3MV61"/>
<dbReference type="OrthoDB" id="9765468at2"/>
<name>A0A1H3MV61_9ACTN</name>
<dbReference type="PRINTS" id="PR01736">
    <property type="entry name" value="PHPHTRNFRASE"/>
</dbReference>
<accession>A0A1H3MV61</accession>
<dbReference type="Gene3D" id="1.10.274.10">
    <property type="entry name" value="PtsI, HPr-binding domain"/>
    <property type="match status" value="1"/>
</dbReference>
<feature type="domain" description="PEP-utilising enzyme mobile" evidence="9">
    <location>
        <begin position="152"/>
        <end position="221"/>
    </location>
</feature>